<evidence type="ECO:0000313" key="1">
    <source>
        <dbReference type="EMBL" id="SDN79805.1"/>
    </source>
</evidence>
<accession>A0A1H0EBS3</accession>
<sequence length="79" mass="9002">MECRAMSKKTLFLISYILHNQPRTVEVEADSEAMTPDQARYYLGSIHTSETPDAFTDVQVTRIVHPHKEGTTPGHYQQP</sequence>
<evidence type="ECO:0000313" key="2">
    <source>
        <dbReference type="Proteomes" id="UP000242957"/>
    </source>
</evidence>
<name>A0A1H0EBS3_9PSED</name>
<organism evidence="1 2">
    <name type="scientific">Pseudomonas jinjuensis</name>
    <dbReference type="NCBI Taxonomy" id="198616"/>
    <lineage>
        <taxon>Bacteria</taxon>
        <taxon>Pseudomonadati</taxon>
        <taxon>Pseudomonadota</taxon>
        <taxon>Gammaproteobacteria</taxon>
        <taxon>Pseudomonadales</taxon>
        <taxon>Pseudomonadaceae</taxon>
        <taxon>Pseudomonas</taxon>
    </lineage>
</organism>
<dbReference type="AlphaFoldDB" id="A0A1H0EBS3"/>
<dbReference type="EMBL" id="FNIJ01000005">
    <property type="protein sequence ID" value="SDN79805.1"/>
    <property type="molecule type" value="Genomic_DNA"/>
</dbReference>
<dbReference type="Proteomes" id="UP000242957">
    <property type="component" value="Unassembled WGS sequence"/>
</dbReference>
<proteinExistence type="predicted"/>
<protein>
    <submittedName>
        <fullName evidence="1">Uncharacterized protein</fullName>
    </submittedName>
</protein>
<gene>
    <name evidence="1" type="ORF">SAMN05216193_105114</name>
</gene>
<keyword evidence="2" id="KW-1185">Reference proteome</keyword>
<reference evidence="2" key="1">
    <citation type="submission" date="2016-10" db="EMBL/GenBank/DDBJ databases">
        <authorList>
            <person name="Varghese N."/>
            <person name="Submissions S."/>
        </authorList>
    </citation>
    <scope>NUCLEOTIDE SEQUENCE [LARGE SCALE GENOMIC DNA]</scope>
    <source>
        <strain evidence="2">JCM 21621</strain>
    </source>
</reference>